<reference evidence="1" key="1">
    <citation type="submission" date="2018-05" db="EMBL/GenBank/DDBJ databases">
        <authorList>
            <person name="Lanie J.A."/>
            <person name="Ng W.-L."/>
            <person name="Kazmierczak K.M."/>
            <person name="Andrzejewski T.M."/>
            <person name="Davidsen T.M."/>
            <person name="Wayne K.J."/>
            <person name="Tettelin H."/>
            <person name="Glass J.I."/>
            <person name="Rusch D."/>
            <person name="Podicherti R."/>
            <person name="Tsui H.-C.T."/>
            <person name="Winkler M.E."/>
        </authorList>
    </citation>
    <scope>NUCLEOTIDE SEQUENCE</scope>
</reference>
<evidence type="ECO:0000313" key="1">
    <source>
        <dbReference type="EMBL" id="SVA85095.1"/>
    </source>
</evidence>
<protein>
    <submittedName>
        <fullName evidence="1">Uncharacterized protein</fullName>
    </submittedName>
</protein>
<accession>A0A381Z721</accession>
<organism evidence="1">
    <name type="scientific">marine metagenome</name>
    <dbReference type="NCBI Taxonomy" id="408172"/>
    <lineage>
        <taxon>unclassified sequences</taxon>
        <taxon>metagenomes</taxon>
        <taxon>ecological metagenomes</taxon>
    </lineage>
</organism>
<dbReference type="AlphaFoldDB" id="A0A381Z721"/>
<proteinExistence type="predicted"/>
<name>A0A381Z721_9ZZZZ</name>
<gene>
    <name evidence="1" type="ORF">METZ01_LOCUS137949</name>
</gene>
<dbReference type="EMBL" id="UINC01020217">
    <property type="protein sequence ID" value="SVA85095.1"/>
    <property type="molecule type" value="Genomic_DNA"/>
</dbReference>
<sequence>MTRKVTISSDNITPKQWSVLLLELNMMKRSWERFAKLKIEAPEFKKVTKWGTRRYDEKEG</sequence>